<reference evidence="1 2" key="1">
    <citation type="journal article" date="2019" name="Int. J. Syst. Evol. Microbiol.">
        <title>The Global Catalogue of Microorganisms (GCM) 10K type strain sequencing project: providing services to taxonomists for standard genome sequencing and annotation.</title>
        <authorList>
            <consortium name="The Broad Institute Genomics Platform"/>
            <consortium name="The Broad Institute Genome Sequencing Center for Infectious Disease"/>
            <person name="Wu L."/>
            <person name="Ma J."/>
        </authorList>
    </citation>
    <scope>NUCLEOTIDE SEQUENCE [LARGE SCALE GENOMIC DNA]</scope>
    <source>
        <strain evidence="1 2">JCM 15421</strain>
    </source>
</reference>
<keyword evidence="2" id="KW-1185">Reference proteome</keyword>
<accession>A0ABN1IMD9</accession>
<gene>
    <name evidence="1" type="ORF">GCM10009105_24320</name>
</gene>
<comment type="caution">
    <text evidence="1">The sequence shown here is derived from an EMBL/GenBank/DDBJ whole genome shotgun (WGS) entry which is preliminary data.</text>
</comment>
<sequence>MEKESINAAARVRDPKRVARVDENTAADRLEMNAEQIERLNKLTPAVRERHDEGNMAVIGR</sequence>
<dbReference type="Proteomes" id="UP001501523">
    <property type="component" value="Unassembled WGS sequence"/>
</dbReference>
<proteinExistence type="predicted"/>
<name>A0ABN1IMD9_9GAMM</name>
<evidence type="ECO:0000313" key="2">
    <source>
        <dbReference type="Proteomes" id="UP001501523"/>
    </source>
</evidence>
<dbReference type="RefSeq" id="WP_343791465.1">
    <property type="nucleotide sequence ID" value="NZ_BAAAEU010000015.1"/>
</dbReference>
<protein>
    <submittedName>
        <fullName evidence="1">Uncharacterized protein</fullName>
    </submittedName>
</protein>
<evidence type="ECO:0000313" key="1">
    <source>
        <dbReference type="EMBL" id="GAA0717365.1"/>
    </source>
</evidence>
<dbReference type="EMBL" id="BAAAEU010000015">
    <property type="protein sequence ID" value="GAA0717365.1"/>
    <property type="molecule type" value="Genomic_DNA"/>
</dbReference>
<organism evidence="1 2">
    <name type="scientific">Dokdonella soli</name>
    <dbReference type="NCBI Taxonomy" id="529810"/>
    <lineage>
        <taxon>Bacteria</taxon>
        <taxon>Pseudomonadati</taxon>
        <taxon>Pseudomonadota</taxon>
        <taxon>Gammaproteobacteria</taxon>
        <taxon>Lysobacterales</taxon>
        <taxon>Rhodanobacteraceae</taxon>
        <taxon>Dokdonella</taxon>
    </lineage>
</organism>